<dbReference type="HAMAP" id="MF_01224_B">
    <property type="entry name" value="MoaC_B"/>
    <property type="match status" value="1"/>
</dbReference>
<dbReference type="NCBIfam" id="TIGR00581">
    <property type="entry name" value="moaC"/>
    <property type="match status" value="1"/>
</dbReference>
<dbReference type="InterPro" id="IPR002820">
    <property type="entry name" value="Mopterin_CF_biosynth-C_dom"/>
</dbReference>
<comment type="pathway">
    <text evidence="2 7">Cofactor biosynthesis; molybdopterin biosynthesis.</text>
</comment>
<dbReference type="PANTHER" id="PTHR22960">
    <property type="entry name" value="MOLYBDOPTERIN COFACTOR SYNTHESIS PROTEIN A"/>
    <property type="match status" value="1"/>
</dbReference>
<evidence type="ECO:0000256" key="6">
    <source>
        <dbReference type="ARBA" id="ARBA00055087"/>
    </source>
</evidence>
<evidence type="ECO:0000256" key="5">
    <source>
        <dbReference type="ARBA" id="ARBA00023239"/>
    </source>
</evidence>
<proteinExistence type="inferred from homology"/>
<dbReference type="AlphaFoldDB" id="A0A845UCC9"/>
<dbReference type="EC" id="4.6.1.17" evidence="3 7"/>
<reference evidence="9" key="1">
    <citation type="submission" date="2019-11" db="EMBL/GenBank/DDBJ databases">
        <title>Acidithiobacillus ferrianus sp. nov.: a facultatively anaerobic and extremely acidophilic chemolithoautotroph.</title>
        <authorList>
            <person name="Norris P.R."/>
            <person name="Falagan C."/>
            <person name="Moya-Beltran A."/>
            <person name="Castro M."/>
            <person name="Quatrini R."/>
            <person name="Johnson D.B."/>
        </authorList>
    </citation>
    <scope>NUCLEOTIDE SEQUENCE [LARGE SCALE GENOMIC DNA]</scope>
    <source>
        <strain evidence="9">MG</strain>
    </source>
</reference>
<dbReference type="NCBIfam" id="NF006870">
    <property type="entry name" value="PRK09364.1"/>
    <property type="match status" value="1"/>
</dbReference>
<dbReference type="InterPro" id="IPR047594">
    <property type="entry name" value="MoaC_bact/euk"/>
</dbReference>
<dbReference type="Gene3D" id="3.30.70.640">
    <property type="entry name" value="Molybdopterin cofactor biosynthesis C (MoaC) domain"/>
    <property type="match status" value="1"/>
</dbReference>
<dbReference type="UniPathway" id="UPA00344"/>
<keyword evidence="5 7" id="KW-0456">Lyase</keyword>
<comment type="catalytic activity">
    <reaction evidence="1 7">
        <text>(8S)-3',8-cyclo-7,8-dihydroguanosine 5'-triphosphate = cyclic pyranopterin phosphate + diphosphate</text>
        <dbReference type="Rhea" id="RHEA:49580"/>
        <dbReference type="ChEBI" id="CHEBI:33019"/>
        <dbReference type="ChEBI" id="CHEBI:59648"/>
        <dbReference type="ChEBI" id="CHEBI:131766"/>
        <dbReference type="EC" id="4.6.1.17"/>
    </reaction>
</comment>
<evidence type="ECO:0000256" key="1">
    <source>
        <dbReference type="ARBA" id="ARBA00001637"/>
    </source>
</evidence>
<feature type="binding site" evidence="7">
    <location>
        <begin position="78"/>
        <end position="80"/>
    </location>
    <ligand>
        <name>substrate</name>
    </ligand>
</feature>
<dbReference type="InterPro" id="IPR050105">
    <property type="entry name" value="MoCo_biosynth_MoaA/MoaC"/>
</dbReference>
<dbReference type="Pfam" id="PF01967">
    <property type="entry name" value="MoaC"/>
    <property type="match status" value="1"/>
</dbReference>
<protein>
    <recommendedName>
        <fullName evidence="3 7">Cyclic pyranopterin monophosphate synthase</fullName>
        <ecNumber evidence="3 7">4.6.1.17</ecNumber>
    </recommendedName>
    <alternativeName>
        <fullName evidence="7">Molybdenum cofactor biosynthesis protein C</fullName>
    </alternativeName>
</protein>
<sequence>MSDLDRLNHFNVLGEARMVDVGEKAVTIRAAWAVGEIVMAAATLECIESGRMGKGDVLGVARIAAIQATKRTWELIPLAHPLLLTGVEVELMPAHDPARIVCHAEVRCAGQTGVEMEALTAVSVGLLTIYDMCKAIDRGMSMRNIGLLRKEGGESGLWERGPSSA</sequence>
<comment type="function">
    <text evidence="6 7">Catalyzes the conversion of (8S)-3',8-cyclo-7,8-dihydroguanosine 5'-triphosphate to cyclic pyranopterin monophosphate (cPMP).</text>
</comment>
<evidence type="ECO:0000256" key="4">
    <source>
        <dbReference type="ARBA" id="ARBA00023150"/>
    </source>
</evidence>
<dbReference type="InterPro" id="IPR023045">
    <property type="entry name" value="MoaC"/>
</dbReference>
<evidence type="ECO:0000259" key="8">
    <source>
        <dbReference type="Pfam" id="PF01967"/>
    </source>
</evidence>
<feature type="active site" evidence="7">
    <location>
        <position position="131"/>
    </location>
</feature>
<evidence type="ECO:0000256" key="2">
    <source>
        <dbReference type="ARBA" id="ARBA00005046"/>
    </source>
</evidence>
<dbReference type="RefSeq" id="WP_163099248.1">
    <property type="nucleotide sequence ID" value="NZ_CP127523.1"/>
</dbReference>
<comment type="caution">
    <text evidence="9">The sequence shown here is derived from an EMBL/GenBank/DDBJ whole genome shotgun (WGS) entry which is preliminary data.</text>
</comment>
<organism evidence="9">
    <name type="scientific">Acidithiobacillus ferrianus</name>
    <dbReference type="NCBI Taxonomy" id="2678518"/>
    <lineage>
        <taxon>Bacteria</taxon>
        <taxon>Pseudomonadati</taxon>
        <taxon>Pseudomonadota</taxon>
        <taxon>Acidithiobacillia</taxon>
        <taxon>Acidithiobacillales</taxon>
        <taxon>Acidithiobacillaceae</taxon>
        <taxon>Acidithiobacillus</taxon>
    </lineage>
</organism>
<dbReference type="GO" id="GO:0006777">
    <property type="term" value="P:Mo-molybdopterin cofactor biosynthetic process"/>
    <property type="evidence" value="ECO:0007669"/>
    <property type="project" value="UniProtKB-UniRule"/>
</dbReference>
<dbReference type="CDD" id="cd01420">
    <property type="entry name" value="MoaC_PE"/>
    <property type="match status" value="1"/>
</dbReference>
<dbReference type="InterPro" id="IPR036522">
    <property type="entry name" value="MoaC_sf"/>
</dbReference>
<feature type="domain" description="Molybdopterin cofactor biosynthesis C (MoaC)" evidence="8">
    <location>
        <begin position="18"/>
        <end position="153"/>
    </location>
</feature>
<comment type="similarity">
    <text evidence="7">Belongs to the MoaC family.</text>
</comment>
<accession>A0A845UCC9</accession>
<keyword evidence="4 7" id="KW-0501">Molybdenum cofactor biosynthesis</keyword>
<gene>
    <name evidence="7 9" type="primary">moaC</name>
    <name evidence="9" type="ORF">GL267_14660</name>
</gene>
<evidence type="ECO:0000256" key="7">
    <source>
        <dbReference type="HAMAP-Rule" id="MF_01224"/>
    </source>
</evidence>
<dbReference type="GO" id="GO:0061799">
    <property type="term" value="F:cyclic pyranopterin monophosphate synthase activity"/>
    <property type="evidence" value="ECO:0007669"/>
    <property type="project" value="UniProtKB-UniRule"/>
</dbReference>
<evidence type="ECO:0000256" key="3">
    <source>
        <dbReference type="ARBA" id="ARBA00012575"/>
    </source>
</evidence>
<dbReference type="SUPFAM" id="SSF55040">
    <property type="entry name" value="Molybdenum cofactor biosynthesis protein C, MoaC"/>
    <property type="match status" value="1"/>
</dbReference>
<comment type="subunit">
    <text evidence="7">Homohexamer; trimer of dimers.</text>
</comment>
<feature type="binding site" evidence="7">
    <location>
        <begin position="116"/>
        <end position="117"/>
    </location>
    <ligand>
        <name>substrate</name>
    </ligand>
</feature>
<name>A0A845UCC9_9PROT</name>
<evidence type="ECO:0000313" key="9">
    <source>
        <dbReference type="EMBL" id="NDU43819.1"/>
    </source>
</evidence>
<dbReference type="EMBL" id="WNJL01000050">
    <property type="protein sequence ID" value="NDU43819.1"/>
    <property type="molecule type" value="Genomic_DNA"/>
</dbReference>